<dbReference type="GeneID" id="25569265"/>
<comment type="similarity">
    <text evidence="1">Belongs to the peptidase C48 family.</text>
</comment>
<evidence type="ECO:0000313" key="5">
    <source>
        <dbReference type="EMBL" id="KNC55801.1"/>
    </source>
</evidence>
<dbReference type="Proteomes" id="UP000054408">
    <property type="component" value="Unassembled WGS sequence"/>
</dbReference>
<evidence type="ECO:0000256" key="1">
    <source>
        <dbReference type="ARBA" id="ARBA00005234"/>
    </source>
</evidence>
<sequence>MRSVDSGLAEALKDYVVLQVQQETGRRPNMAQWTVVKPAGLPQQTNGSDCGVFVLVFAALVAADAAVVVGQSDELELRRAIVTALLRGLVVDPQLLDQHEEA</sequence>
<evidence type="ECO:0000259" key="4">
    <source>
        <dbReference type="Pfam" id="PF02902"/>
    </source>
</evidence>
<feature type="domain" description="Ubiquitin-like protease family profile" evidence="4">
    <location>
        <begin position="11"/>
        <end position="68"/>
    </location>
</feature>
<proteinExistence type="inferred from homology"/>
<protein>
    <recommendedName>
        <fullName evidence="4">Ubiquitin-like protease family profile domain-containing protein</fullName>
    </recommendedName>
</protein>
<accession>A0A0L0DUR3</accession>
<dbReference type="GO" id="GO:0006508">
    <property type="term" value="P:proteolysis"/>
    <property type="evidence" value="ECO:0007669"/>
    <property type="project" value="UniProtKB-KW"/>
</dbReference>
<keyword evidence="6" id="KW-1185">Reference proteome</keyword>
<evidence type="ECO:0000256" key="3">
    <source>
        <dbReference type="ARBA" id="ARBA00022801"/>
    </source>
</evidence>
<keyword evidence="2" id="KW-0645">Protease</keyword>
<dbReference type="Pfam" id="PF02902">
    <property type="entry name" value="Peptidase_C48"/>
    <property type="match status" value="1"/>
</dbReference>
<keyword evidence="3" id="KW-0378">Hydrolase</keyword>
<dbReference type="OrthoDB" id="1939479at2759"/>
<dbReference type="AlphaFoldDB" id="A0A0L0DUR3"/>
<dbReference type="RefSeq" id="XP_013752826.1">
    <property type="nucleotide sequence ID" value="XM_013897372.1"/>
</dbReference>
<dbReference type="GO" id="GO:0008234">
    <property type="term" value="F:cysteine-type peptidase activity"/>
    <property type="evidence" value="ECO:0007669"/>
    <property type="project" value="InterPro"/>
</dbReference>
<dbReference type="EMBL" id="GL349505">
    <property type="protein sequence ID" value="KNC55801.1"/>
    <property type="molecule type" value="Genomic_DNA"/>
</dbReference>
<reference evidence="5 6" key="1">
    <citation type="submission" date="2010-05" db="EMBL/GenBank/DDBJ databases">
        <title>The Genome Sequence of Thecamonas trahens ATCC 50062.</title>
        <authorList>
            <consortium name="The Broad Institute Genome Sequencing Platform"/>
            <person name="Russ C."/>
            <person name="Cuomo C."/>
            <person name="Shea T."/>
            <person name="Young S.K."/>
            <person name="Zeng Q."/>
            <person name="Koehrsen M."/>
            <person name="Haas B."/>
            <person name="Borodovsky M."/>
            <person name="Guigo R."/>
            <person name="Alvarado L."/>
            <person name="Berlin A."/>
            <person name="Bochicchio J."/>
            <person name="Borenstein D."/>
            <person name="Chapman S."/>
            <person name="Chen Z."/>
            <person name="Freedman E."/>
            <person name="Gellesch M."/>
            <person name="Goldberg J."/>
            <person name="Griggs A."/>
            <person name="Gujja S."/>
            <person name="Heilman E."/>
            <person name="Heiman D."/>
            <person name="Hepburn T."/>
            <person name="Howarth C."/>
            <person name="Jen D."/>
            <person name="Larson L."/>
            <person name="Mehta T."/>
            <person name="Park D."/>
            <person name="Pearson M."/>
            <person name="Roberts A."/>
            <person name="Saif S."/>
            <person name="Shenoy N."/>
            <person name="Sisk P."/>
            <person name="Stolte C."/>
            <person name="Sykes S."/>
            <person name="Thomson T."/>
            <person name="Walk T."/>
            <person name="White J."/>
            <person name="Yandava C."/>
            <person name="Burger G."/>
            <person name="Gray M.W."/>
            <person name="Holland P.W.H."/>
            <person name="King N."/>
            <person name="Lang F.B.F."/>
            <person name="Roger A.J."/>
            <person name="Ruiz-Trillo I."/>
            <person name="Lander E."/>
            <person name="Nusbaum C."/>
        </authorList>
    </citation>
    <scope>NUCLEOTIDE SEQUENCE [LARGE SCALE GENOMIC DNA]</scope>
    <source>
        <strain evidence="5 6">ATCC 50062</strain>
    </source>
</reference>
<evidence type="ECO:0000256" key="2">
    <source>
        <dbReference type="ARBA" id="ARBA00022670"/>
    </source>
</evidence>
<dbReference type="InterPro" id="IPR038765">
    <property type="entry name" value="Papain-like_cys_pep_sf"/>
</dbReference>
<dbReference type="SUPFAM" id="SSF54001">
    <property type="entry name" value="Cysteine proteinases"/>
    <property type="match status" value="1"/>
</dbReference>
<name>A0A0L0DUR3_THETB</name>
<dbReference type="InterPro" id="IPR003653">
    <property type="entry name" value="Peptidase_C48_C"/>
</dbReference>
<evidence type="ECO:0000313" key="6">
    <source>
        <dbReference type="Proteomes" id="UP000054408"/>
    </source>
</evidence>
<gene>
    <name evidence="5" type="ORF">AMSG_11237</name>
</gene>
<organism evidence="5 6">
    <name type="scientific">Thecamonas trahens ATCC 50062</name>
    <dbReference type="NCBI Taxonomy" id="461836"/>
    <lineage>
        <taxon>Eukaryota</taxon>
        <taxon>Apusozoa</taxon>
        <taxon>Apusomonadida</taxon>
        <taxon>Apusomonadidae</taxon>
        <taxon>Thecamonas</taxon>
    </lineage>
</organism>
<dbReference type="Gene3D" id="3.40.395.10">
    <property type="entry name" value="Adenoviral Proteinase, Chain A"/>
    <property type="match status" value="1"/>
</dbReference>